<accession>A0A8X6ILA1</accession>
<dbReference type="AlphaFoldDB" id="A0A8X6ILA1"/>
<keyword evidence="1" id="KW-0472">Membrane</keyword>
<keyword evidence="2" id="KW-0732">Signal</keyword>
<comment type="caution">
    <text evidence="3">The sequence shown here is derived from an EMBL/GenBank/DDBJ whole genome shotgun (WGS) entry which is preliminary data.</text>
</comment>
<dbReference type="EMBL" id="BMAO01024633">
    <property type="protein sequence ID" value="GFQ96647.1"/>
    <property type="molecule type" value="Genomic_DNA"/>
</dbReference>
<keyword evidence="1" id="KW-1133">Transmembrane helix</keyword>
<evidence type="ECO:0000313" key="4">
    <source>
        <dbReference type="Proteomes" id="UP000887116"/>
    </source>
</evidence>
<feature type="chain" id="PRO_5036485658" evidence="2">
    <location>
        <begin position="22"/>
        <end position="100"/>
    </location>
</feature>
<keyword evidence="1" id="KW-0812">Transmembrane</keyword>
<reference evidence="3" key="1">
    <citation type="submission" date="2020-07" db="EMBL/GenBank/DDBJ databases">
        <title>Multicomponent nature underlies the extraordinary mechanical properties of spider dragline silk.</title>
        <authorList>
            <person name="Kono N."/>
            <person name="Nakamura H."/>
            <person name="Mori M."/>
            <person name="Yoshida Y."/>
            <person name="Ohtoshi R."/>
            <person name="Malay A.D."/>
            <person name="Moran D.A.P."/>
            <person name="Tomita M."/>
            <person name="Numata K."/>
            <person name="Arakawa K."/>
        </authorList>
    </citation>
    <scope>NUCLEOTIDE SEQUENCE</scope>
</reference>
<organism evidence="3 4">
    <name type="scientific">Trichonephila clavata</name>
    <name type="common">Joro spider</name>
    <name type="synonym">Nephila clavata</name>
    <dbReference type="NCBI Taxonomy" id="2740835"/>
    <lineage>
        <taxon>Eukaryota</taxon>
        <taxon>Metazoa</taxon>
        <taxon>Ecdysozoa</taxon>
        <taxon>Arthropoda</taxon>
        <taxon>Chelicerata</taxon>
        <taxon>Arachnida</taxon>
        <taxon>Araneae</taxon>
        <taxon>Araneomorphae</taxon>
        <taxon>Entelegynae</taxon>
        <taxon>Araneoidea</taxon>
        <taxon>Nephilidae</taxon>
        <taxon>Trichonephila</taxon>
    </lineage>
</organism>
<sequence>MTAELFHCSIIGMVIISAADANTAADVAKEAVMSLPGKIPQYYNELKIILRKDCKQNVCLTLWKMYKIDKSLIIYVLGVLMNYGILIATLGNLMYSKHSF</sequence>
<keyword evidence="4" id="KW-1185">Reference proteome</keyword>
<gene>
    <name evidence="3" type="ORF">TNCT_143441</name>
</gene>
<name>A0A8X6ILA1_TRICU</name>
<feature type="signal peptide" evidence="2">
    <location>
        <begin position="1"/>
        <end position="21"/>
    </location>
</feature>
<protein>
    <submittedName>
        <fullName evidence="3">Uncharacterized protein</fullName>
    </submittedName>
</protein>
<evidence type="ECO:0000256" key="2">
    <source>
        <dbReference type="SAM" id="SignalP"/>
    </source>
</evidence>
<dbReference type="Proteomes" id="UP000887116">
    <property type="component" value="Unassembled WGS sequence"/>
</dbReference>
<evidence type="ECO:0000256" key="1">
    <source>
        <dbReference type="SAM" id="Phobius"/>
    </source>
</evidence>
<feature type="transmembrane region" description="Helical" evidence="1">
    <location>
        <begin position="72"/>
        <end position="95"/>
    </location>
</feature>
<proteinExistence type="predicted"/>
<evidence type="ECO:0000313" key="3">
    <source>
        <dbReference type="EMBL" id="GFQ96647.1"/>
    </source>
</evidence>